<dbReference type="SUPFAM" id="SSF53474">
    <property type="entry name" value="alpha/beta-Hydrolases"/>
    <property type="match status" value="1"/>
</dbReference>
<evidence type="ECO:0000256" key="1">
    <source>
        <dbReference type="ARBA" id="ARBA00022801"/>
    </source>
</evidence>
<evidence type="ECO:0000313" key="4">
    <source>
        <dbReference type="Proteomes" id="UP000245765"/>
    </source>
</evidence>
<dbReference type="RefSeq" id="WP_109870079.1">
    <property type="nucleotide sequence ID" value="NZ_QGNA01000002.1"/>
</dbReference>
<dbReference type="OrthoDB" id="9771666at2"/>
<dbReference type="PANTHER" id="PTHR48081:SF33">
    <property type="entry name" value="KYNURENINE FORMAMIDASE"/>
    <property type="match status" value="1"/>
</dbReference>
<sequence length="291" mass="30454">MLRRLLPGGLLPRLLASGAPMRLAGLMTPRAGAEELRGLRYGQGPRRLLDLTLPKGADAATPLLVFFHGGSWQTGSRGDYAFLARAFAAEGIAVALPDYRLWPTARWPDFIEDGAAALAWLRGAPQAPRGPLFVMGHSAGGFIAAALALDPRWLDAAGLAGGRAALAGAVLVSAPIAWQPTDEPIRSIFARAPGGRIAAVPDAATLRGAPPHLLIHGTADTVVGPFHSEELAKALQQAGGTARLHRVPGAGHVAPMVAMSAPALRWGWAERDTLRATLRFLRQATSRGSAA</sequence>
<dbReference type="GO" id="GO:0016787">
    <property type="term" value="F:hydrolase activity"/>
    <property type="evidence" value="ECO:0007669"/>
    <property type="project" value="UniProtKB-KW"/>
</dbReference>
<dbReference type="Gene3D" id="3.40.50.1820">
    <property type="entry name" value="alpha/beta hydrolase"/>
    <property type="match status" value="1"/>
</dbReference>
<comment type="caution">
    <text evidence="3">The sequence shown here is derived from an EMBL/GenBank/DDBJ whole genome shotgun (WGS) entry which is preliminary data.</text>
</comment>
<organism evidence="3 4">
    <name type="scientific">Falsiroseomonas bella</name>
    <dbReference type="NCBI Taxonomy" id="2184016"/>
    <lineage>
        <taxon>Bacteria</taxon>
        <taxon>Pseudomonadati</taxon>
        <taxon>Pseudomonadota</taxon>
        <taxon>Alphaproteobacteria</taxon>
        <taxon>Acetobacterales</taxon>
        <taxon>Roseomonadaceae</taxon>
        <taxon>Falsiroseomonas</taxon>
    </lineage>
</organism>
<dbReference type="Proteomes" id="UP000245765">
    <property type="component" value="Unassembled WGS sequence"/>
</dbReference>
<keyword evidence="1" id="KW-0378">Hydrolase</keyword>
<keyword evidence="4" id="KW-1185">Reference proteome</keyword>
<name>A0A317FH58_9PROT</name>
<dbReference type="PANTHER" id="PTHR48081">
    <property type="entry name" value="AB HYDROLASE SUPERFAMILY PROTEIN C4A8.06C"/>
    <property type="match status" value="1"/>
</dbReference>
<protein>
    <recommendedName>
        <fullName evidence="2">Alpha/beta hydrolase fold-3 domain-containing protein</fullName>
    </recommendedName>
</protein>
<dbReference type="EMBL" id="QGNA01000002">
    <property type="protein sequence ID" value="PWS36968.1"/>
    <property type="molecule type" value="Genomic_DNA"/>
</dbReference>
<dbReference type="Pfam" id="PF07859">
    <property type="entry name" value="Abhydrolase_3"/>
    <property type="match status" value="1"/>
</dbReference>
<proteinExistence type="predicted"/>
<reference evidence="4" key="1">
    <citation type="submission" date="2018-05" db="EMBL/GenBank/DDBJ databases">
        <authorList>
            <person name="Du Z."/>
            <person name="Wang X."/>
        </authorList>
    </citation>
    <scope>NUCLEOTIDE SEQUENCE [LARGE SCALE GENOMIC DNA]</scope>
    <source>
        <strain evidence="4">CQN31</strain>
    </source>
</reference>
<gene>
    <name evidence="3" type="ORF">DFH01_08785</name>
</gene>
<feature type="domain" description="Alpha/beta hydrolase fold-3" evidence="2">
    <location>
        <begin position="64"/>
        <end position="253"/>
    </location>
</feature>
<dbReference type="InterPro" id="IPR013094">
    <property type="entry name" value="AB_hydrolase_3"/>
</dbReference>
<accession>A0A317FH58</accession>
<dbReference type="InterPro" id="IPR050300">
    <property type="entry name" value="GDXG_lipolytic_enzyme"/>
</dbReference>
<dbReference type="AlphaFoldDB" id="A0A317FH58"/>
<evidence type="ECO:0000313" key="3">
    <source>
        <dbReference type="EMBL" id="PWS36968.1"/>
    </source>
</evidence>
<evidence type="ECO:0000259" key="2">
    <source>
        <dbReference type="Pfam" id="PF07859"/>
    </source>
</evidence>
<dbReference type="InterPro" id="IPR029058">
    <property type="entry name" value="AB_hydrolase_fold"/>
</dbReference>